<dbReference type="EMBL" id="BT142314">
    <property type="protein sequence ID" value="AFK42108.1"/>
    <property type="molecule type" value="mRNA"/>
</dbReference>
<evidence type="ECO:0000313" key="2">
    <source>
        <dbReference type="EMBL" id="AFK42108.1"/>
    </source>
</evidence>
<protein>
    <submittedName>
        <fullName evidence="2">Uncharacterized protein</fullName>
    </submittedName>
</protein>
<feature type="compositionally biased region" description="Basic and acidic residues" evidence="1">
    <location>
        <begin position="1"/>
        <end position="10"/>
    </location>
</feature>
<proteinExistence type="evidence at transcript level"/>
<feature type="compositionally biased region" description="Polar residues" evidence="1">
    <location>
        <begin position="73"/>
        <end position="88"/>
    </location>
</feature>
<accession>I3SPB6</accession>
<sequence length="88" mass="10279">MSHWVGDRLKQNSKPGAGKALPWQDLGKRNLLWVYCKVDLPWIYKRLITYLEHETSLAQDNKPYNSKSPPSSRLGQNRVKTYSTKYQV</sequence>
<name>I3SPB6_LOTJA</name>
<feature type="region of interest" description="Disordered" evidence="1">
    <location>
        <begin position="59"/>
        <end position="88"/>
    </location>
</feature>
<organism evidence="2">
    <name type="scientific">Lotus japonicus</name>
    <name type="common">Lotus corniculatus var. japonicus</name>
    <dbReference type="NCBI Taxonomy" id="34305"/>
    <lineage>
        <taxon>Eukaryota</taxon>
        <taxon>Viridiplantae</taxon>
        <taxon>Streptophyta</taxon>
        <taxon>Embryophyta</taxon>
        <taxon>Tracheophyta</taxon>
        <taxon>Spermatophyta</taxon>
        <taxon>Magnoliopsida</taxon>
        <taxon>eudicotyledons</taxon>
        <taxon>Gunneridae</taxon>
        <taxon>Pentapetalae</taxon>
        <taxon>rosids</taxon>
        <taxon>fabids</taxon>
        <taxon>Fabales</taxon>
        <taxon>Fabaceae</taxon>
        <taxon>Papilionoideae</taxon>
        <taxon>50 kb inversion clade</taxon>
        <taxon>NPAAA clade</taxon>
        <taxon>Hologalegina</taxon>
        <taxon>robinioid clade</taxon>
        <taxon>Loteae</taxon>
        <taxon>Lotus</taxon>
    </lineage>
</organism>
<feature type="region of interest" description="Disordered" evidence="1">
    <location>
        <begin position="1"/>
        <end position="20"/>
    </location>
</feature>
<reference evidence="2" key="1">
    <citation type="submission" date="2012-05" db="EMBL/GenBank/DDBJ databases">
        <authorList>
            <person name="Krishnakumar V."/>
            <person name="Cheung F."/>
            <person name="Xiao Y."/>
            <person name="Chan A."/>
            <person name="Moskal W.A."/>
            <person name="Town C.D."/>
        </authorList>
    </citation>
    <scope>NUCLEOTIDE SEQUENCE</scope>
</reference>
<dbReference type="AlphaFoldDB" id="I3SPB6"/>
<evidence type="ECO:0000256" key="1">
    <source>
        <dbReference type="SAM" id="MobiDB-lite"/>
    </source>
</evidence>
<feature type="compositionally biased region" description="Low complexity" evidence="1">
    <location>
        <begin position="61"/>
        <end position="72"/>
    </location>
</feature>